<dbReference type="OrthoDB" id="3697899at2"/>
<dbReference type="Pfam" id="PF07690">
    <property type="entry name" value="MFS_1"/>
    <property type="match status" value="1"/>
</dbReference>
<dbReference type="InterPro" id="IPR020846">
    <property type="entry name" value="MFS_dom"/>
</dbReference>
<comment type="subcellular location">
    <subcellularLocation>
        <location evidence="1">Cell membrane</location>
        <topology evidence="1">Multi-pass membrane protein</topology>
    </subcellularLocation>
</comment>
<evidence type="ECO:0000256" key="2">
    <source>
        <dbReference type="ARBA" id="ARBA00022475"/>
    </source>
</evidence>
<dbReference type="PANTHER" id="PTHR43124">
    <property type="entry name" value="PURINE EFFLUX PUMP PBUE"/>
    <property type="match status" value="1"/>
</dbReference>
<dbReference type="InterPro" id="IPR050189">
    <property type="entry name" value="MFS_Efflux_Transporters"/>
</dbReference>
<keyword evidence="5 6" id="KW-0472">Membrane</keyword>
<dbReference type="EMBL" id="QMEY01000014">
    <property type="protein sequence ID" value="RBQ16969.1"/>
    <property type="molecule type" value="Genomic_DNA"/>
</dbReference>
<reference evidence="8 9" key="1">
    <citation type="submission" date="2018-06" db="EMBL/GenBank/DDBJ databases">
        <title>Sphaerisporangium craniellae sp. nov., isolated from a marine sponge in the South China Sea.</title>
        <authorList>
            <person name="Li L."/>
        </authorList>
    </citation>
    <scope>NUCLEOTIDE SEQUENCE [LARGE SCALE GENOMIC DNA]</scope>
    <source>
        <strain evidence="8 9">LHW63015</strain>
    </source>
</reference>
<evidence type="ECO:0000256" key="4">
    <source>
        <dbReference type="ARBA" id="ARBA00022989"/>
    </source>
</evidence>
<keyword evidence="2" id="KW-1003">Cell membrane</keyword>
<feature type="transmembrane region" description="Helical" evidence="6">
    <location>
        <begin position="127"/>
        <end position="150"/>
    </location>
</feature>
<dbReference type="Gene3D" id="1.20.1250.20">
    <property type="entry name" value="MFS general substrate transporter like domains"/>
    <property type="match status" value="1"/>
</dbReference>
<dbReference type="Proteomes" id="UP000253303">
    <property type="component" value="Unassembled WGS sequence"/>
</dbReference>
<protein>
    <submittedName>
        <fullName evidence="8">MFS transporter</fullName>
    </submittedName>
</protein>
<comment type="caution">
    <text evidence="8">The sequence shown here is derived from an EMBL/GenBank/DDBJ whole genome shotgun (WGS) entry which is preliminary data.</text>
</comment>
<feature type="transmembrane region" description="Helical" evidence="6">
    <location>
        <begin position="234"/>
        <end position="254"/>
    </location>
</feature>
<dbReference type="AlphaFoldDB" id="A0A366LUC8"/>
<organism evidence="8 9">
    <name type="scientific">Spongiactinospora rosea</name>
    <dbReference type="NCBI Taxonomy" id="2248750"/>
    <lineage>
        <taxon>Bacteria</taxon>
        <taxon>Bacillati</taxon>
        <taxon>Actinomycetota</taxon>
        <taxon>Actinomycetes</taxon>
        <taxon>Streptosporangiales</taxon>
        <taxon>Streptosporangiaceae</taxon>
        <taxon>Spongiactinospora</taxon>
    </lineage>
</organism>
<dbReference type="GO" id="GO:0022857">
    <property type="term" value="F:transmembrane transporter activity"/>
    <property type="evidence" value="ECO:0007669"/>
    <property type="project" value="InterPro"/>
</dbReference>
<evidence type="ECO:0000256" key="3">
    <source>
        <dbReference type="ARBA" id="ARBA00022692"/>
    </source>
</evidence>
<dbReference type="PANTHER" id="PTHR43124:SF10">
    <property type="entry name" value="PURINE EFFLUX PUMP PBUE"/>
    <property type="match status" value="1"/>
</dbReference>
<name>A0A366LUC8_9ACTN</name>
<evidence type="ECO:0000259" key="7">
    <source>
        <dbReference type="PROSITE" id="PS50850"/>
    </source>
</evidence>
<dbReference type="InterPro" id="IPR011701">
    <property type="entry name" value="MFS"/>
</dbReference>
<feature type="transmembrane region" description="Helical" evidence="6">
    <location>
        <begin position="69"/>
        <end position="93"/>
    </location>
</feature>
<keyword evidence="4 6" id="KW-1133">Transmembrane helix</keyword>
<feature type="transmembrane region" description="Helical" evidence="6">
    <location>
        <begin position="99"/>
        <end position="120"/>
    </location>
</feature>
<dbReference type="GO" id="GO:0005886">
    <property type="term" value="C:plasma membrane"/>
    <property type="evidence" value="ECO:0007669"/>
    <property type="project" value="UniProtKB-SubCell"/>
</dbReference>
<evidence type="ECO:0000256" key="1">
    <source>
        <dbReference type="ARBA" id="ARBA00004651"/>
    </source>
</evidence>
<feature type="transmembrane region" description="Helical" evidence="6">
    <location>
        <begin position="266"/>
        <end position="285"/>
    </location>
</feature>
<feature type="transmembrane region" description="Helical" evidence="6">
    <location>
        <begin position="156"/>
        <end position="178"/>
    </location>
</feature>
<feature type="transmembrane region" description="Helical" evidence="6">
    <location>
        <begin position="199"/>
        <end position="222"/>
    </location>
</feature>
<dbReference type="InterPro" id="IPR036259">
    <property type="entry name" value="MFS_trans_sf"/>
</dbReference>
<gene>
    <name evidence="8" type="ORF">DP939_27550</name>
</gene>
<evidence type="ECO:0000256" key="6">
    <source>
        <dbReference type="SAM" id="Phobius"/>
    </source>
</evidence>
<dbReference type="CDD" id="cd17324">
    <property type="entry name" value="MFS_NepI_like"/>
    <property type="match status" value="1"/>
</dbReference>
<dbReference type="SUPFAM" id="SSF103473">
    <property type="entry name" value="MFS general substrate transporter"/>
    <property type="match status" value="1"/>
</dbReference>
<sequence>MPPVLWLLATGAFAIGTDAFVIAGVLTELAAELAVSPGTAGQLITVFSLAYAVLAPVNASLTGRLSRRTVLAVALAVFVAGNLISAFAGSFAVVLAGRVVAAAGAAGYTPQASAAAAALAGEERRGAALSVVIGGLTVATALGVPLGTFVGEAFGWRATLLGVAGLGALALGGALALLPRLEPAGHHTIAERLAGLRNPAVLITLSVTLLAVTAEHVVYTYIAPLLAPATASSGQALALLLLIFGVGAVAGNGIAGPLTDRFGPRAIAVAAVGGMALDLALLPLWSRSFAAAAVALFVWGATGWMYLVPQQYRLLALSETGGPFTVALNSSALYLGIALGGGLGGVLITLAGPHTLAAPAFALGLAAALLAARTY</sequence>
<feature type="transmembrane region" description="Helical" evidence="6">
    <location>
        <begin position="356"/>
        <end position="372"/>
    </location>
</feature>
<keyword evidence="3 6" id="KW-0812">Transmembrane</keyword>
<evidence type="ECO:0000256" key="5">
    <source>
        <dbReference type="ARBA" id="ARBA00023136"/>
    </source>
</evidence>
<feature type="transmembrane region" description="Helical" evidence="6">
    <location>
        <begin position="291"/>
        <end position="308"/>
    </location>
</feature>
<feature type="transmembrane region" description="Helical" evidence="6">
    <location>
        <begin position="332"/>
        <end position="350"/>
    </location>
</feature>
<evidence type="ECO:0000313" key="8">
    <source>
        <dbReference type="EMBL" id="RBQ16969.1"/>
    </source>
</evidence>
<proteinExistence type="predicted"/>
<keyword evidence="9" id="KW-1185">Reference proteome</keyword>
<evidence type="ECO:0000313" key="9">
    <source>
        <dbReference type="Proteomes" id="UP000253303"/>
    </source>
</evidence>
<feature type="transmembrane region" description="Helical" evidence="6">
    <location>
        <begin position="39"/>
        <end position="57"/>
    </location>
</feature>
<accession>A0A366LUC8</accession>
<dbReference type="PROSITE" id="PS50850">
    <property type="entry name" value="MFS"/>
    <property type="match status" value="1"/>
</dbReference>
<feature type="domain" description="Major facilitator superfamily (MFS) profile" evidence="7">
    <location>
        <begin position="4"/>
        <end position="375"/>
    </location>
</feature>